<feature type="compositionally biased region" description="Polar residues" evidence="2">
    <location>
        <begin position="175"/>
        <end position="198"/>
    </location>
</feature>
<accession>A0A0C9RXJ9</accession>
<protein>
    <submittedName>
        <fullName evidence="3">SPC110_0 protein</fullName>
    </submittedName>
    <submittedName>
        <fullName evidence="4">SPC110_1 protein</fullName>
    </submittedName>
</protein>
<name>A0A0C9RXJ9_9HYME</name>
<organism evidence="3">
    <name type="scientific">Fopius arisanus</name>
    <dbReference type="NCBI Taxonomy" id="64838"/>
    <lineage>
        <taxon>Eukaryota</taxon>
        <taxon>Metazoa</taxon>
        <taxon>Ecdysozoa</taxon>
        <taxon>Arthropoda</taxon>
        <taxon>Hexapoda</taxon>
        <taxon>Insecta</taxon>
        <taxon>Pterygota</taxon>
        <taxon>Neoptera</taxon>
        <taxon>Endopterygota</taxon>
        <taxon>Hymenoptera</taxon>
        <taxon>Apocrita</taxon>
        <taxon>Ichneumonoidea</taxon>
        <taxon>Braconidae</taxon>
        <taxon>Opiinae</taxon>
        <taxon>Fopius</taxon>
    </lineage>
</organism>
<evidence type="ECO:0000313" key="3">
    <source>
        <dbReference type="EMBL" id="JAG82383.1"/>
    </source>
</evidence>
<feature type="coiled-coil region" evidence="1">
    <location>
        <begin position="399"/>
        <end position="433"/>
    </location>
</feature>
<dbReference type="EMBL" id="GBYB01012616">
    <property type="protein sequence ID" value="JAG82383.1"/>
    <property type="molecule type" value="Transcribed_RNA"/>
</dbReference>
<dbReference type="AlphaFoldDB" id="A0A0C9RXJ9"/>
<evidence type="ECO:0000256" key="2">
    <source>
        <dbReference type="SAM" id="MobiDB-lite"/>
    </source>
</evidence>
<dbReference type="EMBL" id="GBYB01012617">
    <property type="protein sequence ID" value="JAG82384.1"/>
    <property type="molecule type" value="Transcribed_RNA"/>
</dbReference>
<proteinExistence type="predicted"/>
<gene>
    <name evidence="3" type="primary">SPC110_0</name>
    <name evidence="4" type="synonym">SPC110_1</name>
    <name evidence="3" type="ORF">g.35480</name>
    <name evidence="4" type="ORF">g.35483</name>
</gene>
<dbReference type="Gene3D" id="1.10.287.1490">
    <property type="match status" value="1"/>
</dbReference>
<feature type="coiled-coil region" evidence="1">
    <location>
        <begin position="225"/>
        <end position="331"/>
    </location>
</feature>
<feature type="compositionally biased region" description="Basic and acidic residues" evidence="2">
    <location>
        <begin position="199"/>
        <end position="210"/>
    </location>
</feature>
<sequence length="1017" mass="118535">MSYAEYGSRIFTPINLKTEKFLVRDEEIAQVKSGHRLKMYDSYLDIRTWSPKQLETFQYFRDVTENQNVGKIVPIDHLFEIINDLTSHSELLMLREELQRYKSLELTPEQEKQLQMSGLNIPEDKFEVEELENENDETTVSELSEVTVAQKSNLNSYSHFTSTESLTLETKTYDSDGTSQVSSNSSTIDEQVTLSNRSYDSRERESTTASIDSERTRIIKNESMIISLENALGVKKAEIEEMKEKMRNLVGELRERDVKNKNLQDHVLNMQRQLELMKERNSAVEEYKKISSGKNLIDQLKTKLDEKRNQCIELTKEINKLRQNYNDDQVRAERDDLNNKLEEFFRSLKSFGVEPSEKGMEKILRERKELIKSEKHWHLQCLDREEEIAELSHLIDRMCNKHQERENELKQSIEHLTTESRNKNTKLDEYKDKMSSMLQSFENKIQYEKSLADRNVEDENIDKALSFYLRKSVDKFNEFSEAFECLRSGGGDRAGSSEMEQLKNELMEPMKELKNQIVKRTNEANMYLTRYEECQRILQVQSEELKELRDAKHKFYDNSSMVEELQQSASKMELKFIDLHKEHYNLTNTIQNLTSELAQKNEQIIDLETERDSLTCKVTSSAIELQSKDEKIACLKLENQKIEEKLKGAEENAARVQSEMKDLKHESDIINQLSFLQKEIAKYGKEKKKLEESISHLQEEFRTCRSSNQTLDDSLNDRLKERESLQDKITTMKQNISHLSNELTFNNFDGRNIMGLPVKLCESIRTLKKRLQGFSSGPEDIRQSNNDRLENDVEDYQSQLFGSCHNDEKTLRKSEIFYNRNLQFVEGSEDGLHKVDFKGCPDGVKGTRREGELSSGEKDDRSLRGDTPENVQKEKNLAGDYERKGFPGEGQYYNNPVGTKIWTSNFGEKSPQKTALFIKPETIGNETPKVSVFRNPQSLFSDAKNTINVHSIGQTNMRAPFYDRSPLNERYGKELPTARYEYQIRSDNTSMPNKIFQMDASNRNFITACSVRRKNEN</sequence>
<reference evidence="3" key="1">
    <citation type="submission" date="2015-01" db="EMBL/GenBank/DDBJ databases">
        <title>Transcriptome Assembly of Fopius arisanus.</title>
        <authorList>
            <person name="Geib S."/>
        </authorList>
    </citation>
    <scope>NUCLEOTIDE SEQUENCE</scope>
</reference>
<keyword evidence="1" id="KW-0175">Coiled coil</keyword>
<evidence type="ECO:0000256" key="1">
    <source>
        <dbReference type="SAM" id="Coils"/>
    </source>
</evidence>
<feature type="region of interest" description="Disordered" evidence="2">
    <location>
        <begin position="173"/>
        <end position="210"/>
    </location>
</feature>
<feature type="region of interest" description="Disordered" evidence="2">
    <location>
        <begin position="839"/>
        <end position="868"/>
    </location>
</feature>
<feature type="coiled-coil region" evidence="1">
    <location>
        <begin position="531"/>
        <end position="742"/>
    </location>
</feature>
<evidence type="ECO:0000313" key="4">
    <source>
        <dbReference type="EMBL" id="JAG82384.1"/>
    </source>
</evidence>